<dbReference type="EMBL" id="JBHRTI010000003">
    <property type="protein sequence ID" value="MFC3146804.1"/>
    <property type="molecule type" value="Genomic_DNA"/>
</dbReference>
<dbReference type="Pfam" id="PF13672">
    <property type="entry name" value="PP2C_2"/>
    <property type="match status" value="1"/>
</dbReference>
<dbReference type="Proteomes" id="UP001595556">
    <property type="component" value="Unassembled WGS sequence"/>
</dbReference>
<dbReference type="GO" id="GO:0004722">
    <property type="term" value="F:protein serine/threonine phosphatase activity"/>
    <property type="evidence" value="ECO:0007669"/>
    <property type="project" value="UniProtKB-EC"/>
</dbReference>
<protein>
    <submittedName>
        <fullName evidence="2">PP2C family protein-serine/threonine phosphatase</fullName>
        <ecNumber evidence="2">3.1.3.16</ecNumber>
    </submittedName>
</protein>
<dbReference type="CDD" id="cd00143">
    <property type="entry name" value="PP2Cc"/>
    <property type="match status" value="1"/>
</dbReference>
<gene>
    <name evidence="2" type="ORF">ACFOEN_04015</name>
</gene>
<sequence length="252" mass="27708">MKRYTVNACTAQHIGDRQEQQDRLTLMASPHVGGALIAVVADGMGGKTGGAMAANQVISTARNFFKDWRPSDAIEAGLDHMVEEAHTVIQLAGFTEEKEPHSTAVALVVTPQRCHWMHVGDSRLYHFRAGQLMDRTLDHSYVQDMISAGKLTEQQAATHKYRNMITSALGTKSAPRVTHAEITDHGPGDYFLLCSDGVWAYFSDDELARIIHTLPPREAAELLVQLSRERARGKGDNLSLIIVKLDPPDLVG</sequence>
<evidence type="ECO:0000259" key="1">
    <source>
        <dbReference type="PROSITE" id="PS51746"/>
    </source>
</evidence>
<dbReference type="InterPro" id="IPR015655">
    <property type="entry name" value="PP2C"/>
</dbReference>
<dbReference type="RefSeq" id="WP_377301312.1">
    <property type="nucleotide sequence ID" value="NZ_CP180191.1"/>
</dbReference>
<dbReference type="SMART" id="SM00332">
    <property type="entry name" value="PP2Cc"/>
    <property type="match status" value="1"/>
</dbReference>
<proteinExistence type="predicted"/>
<organism evidence="2 3">
    <name type="scientific">Piscinibacterium candidicorallinum</name>
    <dbReference type="NCBI Taxonomy" id="1793872"/>
    <lineage>
        <taxon>Bacteria</taxon>
        <taxon>Pseudomonadati</taxon>
        <taxon>Pseudomonadota</taxon>
        <taxon>Betaproteobacteria</taxon>
        <taxon>Burkholderiales</taxon>
        <taxon>Piscinibacterium</taxon>
    </lineage>
</organism>
<accession>A0ABV7GYR4</accession>
<dbReference type="InterPro" id="IPR036457">
    <property type="entry name" value="PPM-type-like_dom_sf"/>
</dbReference>
<name>A0ABV7GYR4_9BURK</name>
<dbReference type="PANTHER" id="PTHR47992">
    <property type="entry name" value="PROTEIN PHOSPHATASE"/>
    <property type="match status" value="1"/>
</dbReference>
<evidence type="ECO:0000313" key="2">
    <source>
        <dbReference type="EMBL" id="MFC3146804.1"/>
    </source>
</evidence>
<dbReference type="SUPFAM" id="SSF81606">
    <property type="entry name" value="PP2C-like"/>
    <property type="match status" value="1"/>
</dbReference>
<reference evidence="3" key="1">
    <citation type="journal article" date="2019" name="Int. J. Syst. Evol. Microbiol.">
        <title>The Global Catalogue of Microorganisms (GCM) 10K type strain sequencing project: providing services to taxonomists for standard genome sequencing and annotation.</title>
        <authorList>
            <consortium name="The Broad Institute Genomics Platform"/>
            <consortium name="The Broad Institute Genome Sequencing Center for Infectious Disease"/>
            <person name="Wu L."/>
            <person name="Ma J."/>
        </authorList>
    </citation>
    <scope>NUCLEOTIDE SEQUENCE [LARGE SCALE GENOMIC DNA]</scope>
    <source>
        <strain evidence="3">KCTC 52168</strain>
    </source>
</reference>
<keyword evidence="3" id="KW-1185">Reference proteome</keyword>
<dbReference type="PROSITE" id="PS51746">
    <property type="entry name" value="PPM_2"/>
    <property type="match status" value="1"/>
</dbReference>
<keyword evidence="2" id="KW-0378">Hydrolase</keyword>
<dbReference type="EC" id="3.1.3.16" evidence="2"/>
<comment type="caution">
    <text evidence="2">The sequence shown here is derived from an EMBL/GenBank/DDBJ whole genome shotgun (WGS) entry which is preliminary data.</text>
</comment>
<dbReference type="SMART" id="SM00331">
    <property type="entry name" value="PP2C_SIG"/>
    <property type="match status" value="1"/>
</dbReference>
<evidence type="ECO:0000313" key="3">
    <source>
        <dbReference type="Proteomes" id="UP001595556"/>
    </source>
</evidence>
<feature type="domain" description="PPM-type phosphatase" evidence="1">
    <location>
        <begin position="5"/>
        <end position="245"/>
    </location>
</feature>
<dbReference type="Gene3D" id="3.60.40.10">
    <property type="entry name" value="PPM-type phosphatase domain"/>
    <property type="match status" value="1"/>
</dbReference>
<dbReference type="InterPro" id="IPR001932">
    <property type="entry name" value="PPM-type_phosphatase-like_dom"/>
</dbReference>